<reference evidence="5" key="1">
    <citation type="submission" date="2022-11" db="EMBL/GenBank/DDBJ databases">
        <title>Marilongibacter aestuarii gen. nov., sp. nov., isolated from tidal flat sediment.</title>
        <authorList>
            <person name="Jiayan W."/>
        </authorList>
    </citation>
    <scope>NUCLEOTIDE SEQUENCE</scope>
    <source>
        <strain evidence="5">Z1-6</strain>
    </source>
</reference>
<dbReference type="PROSITE" id="PS50297">
    <property type="entry name" value="ANK_REP_REGION"/>
    <property type="match status" value="2"/>
</dbReference>
<evidence type="ECO:0000313" key="6">
    <source>
        <dbReference type="Proteomes" id="UP001145087"/>
    </source>
</evidence>
<evidence type="ECO:0000256" key="4">
    <source>
        <dbReference type="SAM" id="SignalP"/>
    </source>
</evidence>
<evidence type="ECO:0000256" key="2">
    <source>
        <dbReference type="ARBA" id="ARBA00023043"/>
    </source>
</evidence>
<keyword evidence="6" id="KW-1185">Reference proteome</keyword>
<dbReference type="PROSITE" id="PS50088">
    <property type="entry name" value="ANK_REPEAT"/>
    <property type="match status" value="2"/>
</dbReference>
<name>A0A9X3F405_9BACT</name>
<evidence type="ECO:0000256" key="1">
    <source>
        <dbReference type="ARBA" id="ARBA00022737"/>
    </source>
</evidence>
<accession>A0A9X3F405</accession>
<sequence>MSKLKIVAVILISGLLISSCGAKTQNKTKQNEFENEAVLKKNEEISFDKTLIFQASLDGNIQIVQNALDKGFDTNSVDENKRTALMLAAYNGNTEIVKLLINQGAKVNSTDEIDRTALMYASTGPFVKTVITLLEAGAEPNLIEKEENWTAAMMAAAEGQLDVLKTLIAYGADLDMVDVDGESSLDFASSNGHTAVVEYIKSKD</sequence>
<dbReference type="PROSITE" id="PS51257">
    <property type="entry name" value="PROKAR_LIPOPROTEIN"/>
    <property type="match status" value="1"/>
</dbReference>
<dbReference type="AlphaFoldDB" id="A0A9X3F405"/>
<dbReference type="PANTHER" id="PTHR24201">
    <property type="entry name" value="ANK_REP_REGION DOMAIN-CONTAINING PROTEIN"/>
    <property type="match status" value="1"/>
</dbReference>
<evidence type="ECO:0000313" key="5">
    <source>
        <dbReference type="EMBL" id="MCY1720003.1"/>
    </source>
</evidence>
<dbReference type="RefSeq" id="WP_343332333.1">
    <property type="nucleotide sequence ID" value="NZ_JAPOHD010000012.1"/>
</dbReference>
<proteinExistence type="predicted"/>
<feature type="repeat" description="ANK" evidence="3">
    <location>
        <begin position="80"/>
        <end position="112"/>
    </location>
</feature>
<feature type="repeat" description="ANK" evidence="3">
    <location>
        <begin position="147"/>
        <end position="179"/>
    </location>
</feature>
<dbReference type="Pfam" id="PF13637">
    <property type="entry name" value="Ank_4"/>
    <property type="match status" value="1"/>
</dbReference>
<dbReference type="EMBL" id="JAPOHD010000012">
    <property type="protein sequence ID" value="MCY1720003.1"/>
    <property type="molecule type" value="Genomic_DNA"/>
</dbReference>
<keyword evidence="4" id="KW-0732">Signal</keyword>
<gene>
    <name evidence="5" type="ORF">OU798_06590</name>
</gene>
<dbReference type="Gene3D" id="1.25.40.20">
    <property type="entry name" value="Ankyrin repeat-containing domain"/>
    <property type="match status" value="1"/>
</dbReference>
<protein>
    <submittedName>
        <fullName evidence="5">Ankyrin repeat domain-containing protein</fullName>
    </submittedName>
</protein>
<feature type="signal peptide" evidence="4">
    <location>
        <begin position="1"/>
        <end position="22"/>
    </location>
</feature>
<feature type="chain" id="PRO_5040822777" evidence="4">
    <location>
        <begin position="23"/>
        <end position="204"/>
    </location>
</feature>
<dbReference type="InterPro" id="IPR050776">
    <property type="entry name" value="Ank_Repeat/CDKN_Inhibitor"/>
</dbReference>
<dbReference type="InterPro" id="IPR036770">
    <property type="entry name" value="Ankyrin_rpt-contain_sf"/>
</dbReference>
<keyword evidence="1" id="KW-0677">Repeat</keyword>
<dbReference type="SMART" id="SM00248">
    <property type="entry name" value="ANK"/>
    <property type="match status" value="4"/>
</dbReference>
<dbReference type="SUPFAM" id="SSF48403">
    <property type="entry name" value="Ankyrin repeat"/>
    <property type="match status" value="1"/>
</dbReference>
<organism evidence="5 6">
    <name type="scientific">Draconibacterium aestuarii</name>
    <dbReference type="NCBI Taxonomy" id="2998507"/>
    <lineage>
        <taxon>Bacteria</taxon>
        <taxon>Pseudomonadati</taxon>
        <taxon>Bacteroidota</taxon>
        <taxon>Bacteroidia</taxon>
        <taxon>Marinilabiliales</taxon>
        <taxon>Prolixibacteraceae</taxon>
        <taxon>Draconibacterium</taxon>
    </lineage>
</organism>
<dbReference type="Proteomes" id="UP001145087">
    <property type="component" value="Unassembled WGS sequence"/>
</dbReference>
<dbReference type="Pfam" id="PF12796">
    <property type="entry name" value="Ank_2"/>
    <property type="match status" value="1"/>
</dbReference>
<comment type="caution">
    <text evidence="5">The sequence shown here is derived from an EMBL/GenBank/DDBJ whole genome shotgun (WGS) entry which is preliminary data.</text>
</comment>
<keyword evidence="2 3" id="KW-0040">ANK repeat</keyword>
<dbReference type="InterPro" id="IPR002110">
    <property type="entry name" value="Ankyrin_rpt"/>
</dbReference>
<evidence type="ECO:0000256" key="3">
    <source>
        <dbReference type="PROSITE-ProRule" id="PRU00023"/>
    </source>
</evidence>